<sequence>MYVCVYMCKISSRRKTEYSNTDGMAAAIGGGGEVAVDGRRQSRVLIVKSKIANELQRKPRKMVSFAEVNFYYCFYVYIFYIMHKNCCFCIYTYKHIYMYILFAYMCNICVYVYVCMCLVGTFQCIVWPVQKKKKKKRIPFWWSRVIDCEKRIKRLSTRLNHLCDLVLEFCDVCNHFSDQCSAIYHAVKKSWEDVENEYAMDILSLNAQMNELGEQFAHMSSASRQLAITVYKIKRIVEERRGNGVTKKKKK</sequence>
<keyword evidence="1" id="KW-1133">Transmembrane helix</keyword>
<evidence type="ECO:0000313" key="2">
    <source>
        <dbReference type="EMBL" id="ETO25942.1"/>
    </source>
</evidence>
<name>X6NKQ8_RETFI</name>
<accession>X6NKQ8</accession>
<feature type="transmembrane region" description="Helical" evidence="1">
    <location>
        <begin position="99"/>
        <end position="127"/>
    </location>
</feature>
<feature type="transmembrane region" description="Helical" evidence="1">
    <location>
        <begin position="70"/>
        <end position="93"/>
    </location>
</feature>
<evidence type="ECO:0000313" key="3">
    <source>
        <dbReference type="Proteomes" id="UP000023152"/>
    </source>
</evidence>
<reference evidence="2 3" key="1">
    <citation type="journal article" date="2013" name="Curr. Biol.">
        <title>The Genome of the Foraminiferan Reticulomyxa filosa.</title>
        <authorList>
            <person name="Glockner G."/>
            <person name="Hulsmann N."/>
            <person name="Schleicher M."/>
            <person name="Noegel A.A."/>
            <person name="Eichinger L."/>
            <person name="Gallinger C."/>
            <person name="Pawlowski J."/>
            <person name="Sierra R."/>
            <person name="Euteneuer U."/>
            <person name="Pillet L."/>
            <person name="Moustafa A."/>
            <person name="Platzer M."/>
            <person name="Groth M."/>
            <person name="Szafranski K."/>
            <person name="Schliwa M."/>
        </authorList>
    </citation>
    <scope>NUCLEOTIDE SEQUENCE [LARGE SCALE GENOMIC DNA]</scope>
</reference>
<keyword evidence="1" id="KW-0812">Transmembrane</keyword>
<comment type="caution">
    <text evidence="2">The sequence shown here is derived from an EMBL/GenBank/DDBJ whole genome shotgun (WGS) entry which is preliminary data.</text>
</comment>
<protein>
    <submittedName>
        <fullName evidence="2">Uncharacterized protein</fullName>
    </submittedName>
</protein>
<dbReference type="Proteomes" id="UP000023152">
    <property type="component" value="Unassembled WGS sequence"/>
</dbReference>
<dbReference type="AlphaFoldDB" id="X6NKQ8"/>
<keyword evidence="3" id="KW-1185">Reference proteome</keyword>
<proteinExistence type="predicted"/>
<dbReference type="EMBL" id="ASPP01008185">
    <property type="protein sequence ID" value="ETO25942.1"/>
    <property type="molecule type" value="Genomic_DNA"/>
</dbReference>
<evidence type="ECO:0000256" key="1">
    <source>
        <dbReference type="SAM" id="Phobius"/>
    </source>
</evidence>
<organism evidence="2 3">
    <name type="scientific">Reticulomyxa filosa</name>
    <dbReference type="NCBI Taxonomy" id="46433"/>
    <lineage>
        <taxon>Eukaryota</taxon>
        <taxon>Sar</taxon>
        <taxon>Rhizaria</taxon>
        <taxon>Retaria</taxon>
        <taxon>Foraminifera</taxon>
        <taxon>Monothalamids</taxon>
        <taxon>Reticulomyxidae</taxon>
        <taxon>Reticulomyxa</taxon>
    </lineage>
</organism>
<gene>
    <name evidence="2" type="ORF">RFI_11194</name>
</gene>
<keyword evidence="1" id="KW-0472">Membrane</keyword>